<dbReference type="RefSeq" id="XP_069206702.1">
    <property type="nucleotide sequence ID" value="XM_069354631.1"/>
</dbReference>
<comment type="caution">
    <text evidence="3">The sequence shown here is derived from an EMBL/GenBank/DDBJ whole genome shotgun (WGS) entry which is preliminary data.</text>
</comment>
<feature type="signal peptide" evidence="2">
    <location>
        <begin position="1"/>
        <end position="26"/>
    </location>
</feature>
<keyword evidence="4" id="KW-1185">Reference proteome</keyword>
<evidence type="ECO:0000256" key="1">
    <source>
        <dbReference type="SAM" id="Phobius"/>
    </source>
</evidence>
<proteinExistence type="predicted"/>
<gene>
    <name evidence="3" type="ORF">Q8F55_006162</name>
</gene>
<keyword evidence="1" id="KW-0812">Transmembrane</keyword>
<dbReference type="Proteomes" id="UP001565368">
    <property type="component" value="Unassembled WGS sequence"/>
</dbReference>
<evidence type="ECO:0000256" key="2">
    <source>
        <dbReference type="SAM" id="SignalP"/>
    </source>
</evidence>
<keyword evidence="1" id="KW-1133">Transmembrane helix</keyword>
<keyword evidence="1" id="KW-0472">Membrane</keyword>
<dbReference type="EMBL" id="JBBXJM010000005">
    <property type="protein sequence ID" value="KAL1406758.1"/>
    <property type="molecule type" value="Genomic_DNA"/>
</dbReference>
<feature type="chain" id="PRO_5047129097" evidence="2">
    <location>
        <begin position="27"/>
        <end position="160"/>
    </location>
</feature>
<sequence>MNRPRTPPTLRLLILALSLALTLAAAAPTPTAPLSATAITAAGSAIISDKPKKVSKGLFVFLIIVAVLSGLCSIISVGILLVYLFCAVLLLVSWVVIKICDALQTSDGAVGRRAQSVRAWADKTATYARALAAQMAQRAPKPAVDLWAKCHQSQSDIADF</sequence>
<keyword evidence="2" id="KW-0732">Signal</keyword>
<reference evidence="3 4" key="1">
    <citation type="submission" date="2023-08" db="EMBL/GenBank/DDBJ databases">
        <title>Annotated Genome Sequence of Vanrija albida AlHP1.</title>
        <authorList>
            <person name="Herzog R."/>
        </authorList>
    </citation>
    <scope>NUCLEOTIDE SEQUENCE [LARGE SCALE GENOMIC DNA]</scope>
    <source>
        <strain evidence="3 4">AlHP1</strain>
    </source>
</reference>
<feature type="transmembrane region" description="Helical" evidence="1">
    <location>
        <begin position="80"/>
        <end position="97"/>
    </location>
</feature>
<name>A0ABR3PXA3_9TREE</name>
<evidence type="ECO:0000313" key="4">
    <source>
        <dbReference type="Proteomes" id="UP001565368"/>
    </source>
</evidence>
<accession>A0ABR3PXA3</accession>
<organism evidence="3 4">
    <name type="scientific">Vanrija albida</name>
    <dbReference type="NCBI Taxonomy" id="181172"/>
    <lineage>
        <taxon>Eukaryota</taxon>
        <taxon>Fungi</taxon>
        <taxon>Dikarya</taxon>
        <taxon>Basidiomycota</taxon>
        <taxon>Agaricomycotina</taxon>
        <taxon>Tremellomycetes</taxon>
        <taxon>Trichosporonales</taxon>
        <taxon>Trichosporonaceae</taxon>
        <taxon>Vanrija</taxon>
    </lineage>
</organism>
<evidence type="ECO:0000313" key="3">
    <source>
        <dbReference type="EMBL" id="KAL1406758.1"/>
    </source>
</evidence>
<protein>
    <submittedName>
        <fullName evidence="3">Uncharacterized protein</fullName>
    </submittedName>
</protein>
<dbReference type="GeneID" id="95987205"/>